<feature type="compositionally biased region" description="Low complexity" evidence="4">
    <location>
        <begin position="43"/>
        <end position="56"/>
    </location>
</feature>
<comment type="similarity">
    <text evidence="1">Belongs to the CCSER family.</text>
</comment>
<gene>
    <name evidence="5" type="ORF">HJG63_002400</name>
</gene>
<dbReference type="PANTHER" id="PTHR22461:SF1">
    <property type="entry name" value="SERINE-RICH COILED-COIL DOMAIN-CONTAINING PROTEIN 1"/>
    <property type="match status" value="1"/>
</dbReference>
<protein>
    <submittedName>
        <fullName evidence="5">Coiled-coil serine rich protein 1</fullName>
    </submittedName>
</protein>
<feature type="coiled-coil region" evidence="3">
    <location>
        <begin position="675"/>
        <end position="705"/>
    </location>
</feature>
<feature type="compositionally biased region" description="Low complexity" evidence="4">
    <location>
        <begin position="647"/>
        <end position="661"/>
    </location>
</feature>
<evidence type="ECO:0000313" key="6">
    <source>
        <dbReference type="Proteomes" id="UP000593571"/>
    </source>
</evidence>
<name>A0A7J8E6B8_ROUAE</name>
<evidence type="ECO:0000256" key="2">
    <source>
        <dbReference type="ARBA" id="ARBA00023054"/>
    </source>
</evidence>
<proteinExistence type="inferred from homology"/>
<dbReference type="InterPro" id="IPR029627">
    <property type="entry name" value="CCSER"/>
</dbReference>
<dbReference type="AlphaFoldDB" id="A0A7J8E6B8"/>
<dbReference type="EMBL" id="JACASE010000010">
    <property type="protein sequence ID" value="KAF6430900.1"/>
    <property type="molecule type" value="Genomic_DNA"/>
</dbReference>
<keyword evidence="6" id="KW-1185">Reference proteome</keyword>
<feature type="region of interest" description="Disordered" evidence="4">
    <location>
        <begin position="1"/>
        <end position="100"/>
    </location>
</feature>
<organism evidence="5 6">
    <name type="scientific">Rousettus aegyptiacus</name>
    <name type="common">Egyptian fruit bat</name>
    <name type="synonym">Pteropus aegyptiacus</name>
    <dbReference type="NCBI Taxonomy" id="9407"/>
    <lineage>
        <taxon>Eukaryota</taxon>
        <taxon>Metazoa</taxon>
        <taxon>Chordata</taxon>
        <taxon>Craniata</taxon>
        <taxon>Vertebrata</taxon>
        <taxon>Euteleostomi</taxon>
        <taxon>Mammalia</taxon>
        <taxon>Eutheria</taxon>
        <taxon>Laurasiatheria</taxon>
        <taxon>Chiroptera</taxon>
        <taxon>Yinpterochiroptera</taxon>
        <taxon>Pteropodoidea</taxon>
        <taxon>Pteropodidae</taxon>
        <taxon>Rousettinae</taxon>
        <taxon>Rousettus</taxon>
    </lineage>
</organism>
<keyword evidence="2 3" id="KW-0175">Coiled coil</keyword>
<evidence type="ECO:0000256" key="3">
    <source>
        <dbReference type="SAM" id="Coils"/>
    </source>
</evidence>
<evidence type="ECO:0000256" key="1">
    <source>
        <dbReference type="ARBA" id="ARBA00010949"/>
    </source>
</evidence>
<accession>A0A7J8E6B8</accession>
<dbReference type="PANTHER" id="PTHR22461">
    <property type="entry name" value="SERINE-RICH COILED-COIL DOMAIN-CONTAINING PROTEIN 2-RELATED"/>
    <property type="match status" value="1"/>
</dbReference>
<evidence type="ECO:0000313" key="5">
    <source>
        <dbReference type="EMBL" id="KAF6430900.1"/>
    </source>
</evidence>
<sequence length="741" mass="81575">MGDSGSRRSTLVSRLPIFRRSISRRHDSLPSSPSSSNTAGVHSSSPSSTNSSSGSTGKRRSIFRTPSISFHHKKGSEPKQESTNQNLSISNGAQAGHSSMQKLNLEEHIKTRGRHSVGFSSSRNKKITRSLTEDFEREKEHSTNKNVFINCLSSGKSEGDDSGFTEEQTRRSVKQSTKKLLTKSFSSHYKFSKPVPQSQSISLVQQSEFSLEITQYQEREPVLIRASPSCSVDVTERAGSSLQSPMLSADLTTAQTPSEFLALTEDSVSEADAFSKSGSMVSHCDNLGHNDSTSQISPNPAAVTKTIDLMSTIPCAVMSPGKYRLEGRCSTESNSLPETSAANQKEVLLQITKLPVMNGSDSKTHLSADTQGEEQMILQNGEMMLASSSPKKLGFYEQHKSIAERVKGIHPISDSRIIPSGDRHIFNKTSYGCDANPAKVLASSFSPYREGRFIERRLRSSSEGTAGSSRMVLKPKDGNVDEVNSLRKQRAGSSSSKMNSMDVLNNLGSCELDEDDLMLDLEFLEEQNLHPSVCREDSYHSVVSCAAVVLTPLEPTIEMKKREELKFPEPSKQNLSLKLTKDIDQEARCSHISRIPSSPSADWPLQGVEENGGIDSLPFRLMLQDCTAVKTLLLKMKRVLQESTDMSPASSTTSLPVSPLTEEPLPFKDIMKDECSMLKLQLKERDELISQLQEELEKVQHLQKAFASRVDKSTQTELPGCDALWNPTSTEGLFKPVHIST</sequence>
<feature type="region of interest" description="Disordered" evidence="4">
    <location>
        <begin position="156"/>
        <end position="175"/>
    </location>
</feature>
<dbReference type="OrthoDB" id="10046062at2759"/>
<dbReference type="Proteomes" id="UP000593571">
    <property type="component" value="Unassembled WGS sequence"/>
</dbReference>
<feature type="compositionally biased region" description="Polar residues" evidence="4">
    <location>
        <begin position="81"/>
        <end position="100"/>
    </location>
</feature>
<evidence type="ECO:0000256" key="4">
    <source>
        <dbReference type="SAM" id="MobiDB-lite"/>
    </source>
</evidence>
<feature type="region of interest" description="Disordered" evidence="4">
    <location>
        <begin position="644"/>
        <end position="663"/>
    </location>
</feature>
<reference evidence="5 6" key="1">
    <citation type="journal article" date="2020" name="Nature">
        <title>Six reference-quality genomes reveal evolution of bat adaptations.</title>
        <authorList>
            <person name="Jebb D."/>
            <person name="Huang Z."/>
            <person name="Pippel M."/>
            <person name="Hughes G.M."/>
            <person name="Lavrichenko K."/>
            <person name="Devanna P."/>
            <person name="Winkler S."/>
            <person name="Jermiin L.S."/>
            <person name="Skirmuntt E.C."/>
            <person name="Katzourakis A."/>
            <person name="Burkitt-Gray L."/>
            <person name="Ray D.A."/>
            <person name="Sullivan K.A.M."/>
            <person name="Roscito J.G."/>
            <person name="Kirilenko B.M."/>
            <person name="Davalos L.M."/>
            <person name="Corthals A.P."/>
            <person name="Power M.L."/>
            <person name="Jones G."/>
            <person name="Ransome R.D."/>
            <person name="Dechmann D.K.N."/>
            <person name="Locatelli A.G."/>
            <person name="Puechmaille S.J."/>
            <person name="Fedrigo O."/>
            <person name="Jarvis E.D."/>
            <person name="Hiller M."/>
            <person name="Vernes S.C."/>
            <person name="Myers E.W."/>
            <person name="Teeling E.C."/>
        </authorList>
    </citation>
    <scope>NUCLEOTIDE SEQUENCE [LARGE SCALE GENOMIC DNA]</scope>
    <source>
        <strain evidence="5">MRouAeg1</strain>
        <tissue evidence="5">Muscle</tissue>
    </source>
</reference>
<comment type="caution">
    <text evidence="5">The sequence shown here is derived from an EMBL/GenBank/DDBJ whole genome shotgun (WGS) entry which is preliminary data.</text>
</comment>